<sequence>MGTLKRLQKLVWTKKARVQILDEVKPTLINLQDEDDKLISCLRLTKSQEKKTSNVSTSRKEEMEIRSDTLSATQGTSNTLNDCNLEDKLAWYEAEVGPWGHCSSCVRHTRLKSSCSDMDLLHSWLE</sequence>
<accession>A0ABQ9TYK4</accession>
<keyword evidence="3" id="KW-1185">Reference proteome</keyword>
<reference evidence="2 3" key="1">
    <citation type="submission" date="2023-05" db="EMBL/GenBank/DDBJ databases">
        <title>B98-5 Cell Line De Novo Hybrid Assembly: An Optical Mapping Approach.</title>
        <authorList>
            <person name="Kananen K."/>
            <person name="Auerbach J.A."/>
            <person name="Kautto E."/>
            <person name="Blachly J.S."/>
        </authorList>
    </citation>
    <scope>NUCLEOTIDE SEQUENCE [LARGE SCALE GENOMIC DNA]</scope>
    <source>
        <strain evidence="2">B95-8</strain>
        <tissue evidence="2">Cell line</tissue>
    </source>
</reference>
<gene>
    <name evidence="2" type="ORF">P7K49_032119</name>
</gene>
<proteinExistence type="predicted"/>
<evidence type="ECO:0000256" key="1">
    <source>
        <dbReference type="SAM" id="MobiDB-lite"/>
    </source>
</evidence>
<dbReference type="Proteomes" id="UP001266305">
    <property type="component" value="Unassembled WGS sequence"/>
</dbReference>
<comment type="caution">
    <text evidence="2">The sequence shown here is derived from an EMBL/GenBank/DDBJ whole genome shotgun (WGS) entry which is preliminary data.</text>
</comment>
<evidence type="ECO:0000313" key="2">
    <source>
        <dbReference type="EMBL" id="KAK2089453.1"/>
    </source>
</evidence>
<dbReference type="EMBL" id="JASSZA010000018">
    <property type="protein sequence ID" value="KAK2089453.1"/>
    <property type="molecule type" value="Genomic_DNA"/>
</dbReference>
<feature type="region of interest" description="Disordered" evidence="1">
    <location>
        <begin position="50"/>
        <end position="73"/>
    </location>
</feature>
<protein>
    <submittedName>
        <fullName evidence="2">Uncharacterized protein</fullName>
    </submittedName>
</protein>
<evidence type="ECO:0000313" key="3">
    <source>
        <dbReference type="Proteomes" id="UP001266305"/>
    </source>
</evidence>
<feature type="compositionally biased region" description="Basic and acidic residues" evidence="1">
    <location>
        <begin position="50"/>
        <end position="67"/>
    </location>
</feature>
<name>A0ABQ9TYK4_SAGOE</name>
<organism evidence="2 3">
    <name type="scientific">Saguinus oedipus</name>
    <name type="common">Cotton-top tamarin</name>
    <name type="synonym">Oedipomidas oedipus</name>
    <dbReference type="NCBI Taxonomy" id="9490"/>
    <lineage>
        <taxon>Eukaryota</taxon>
        <taxon>Metazoa</taxon>
        <taxon>Chordata</taxon>
        <taxon>Craniata</taxon>
        <taxon>Vertebrata</taxon>
        <taxon>Euteleostomi</taxon>
        <taxon>Mammalia</taxon>
        <taxon>Eutheria</taxon>
        <taxon>Euarchontoglires</taxon>
        <taxon>Primates</taxon>
        <taxon>Haplorrhini</taxon>
        <taxon>Platyrrhini</taxon>
        <taxon>Cebidae</taxon>
        <taxon>Callitrichinae</taxon>
        <taxon>Saguinus</taxon>
    </lineage>
</organism>